<dbReference type="GO" id="GO:0016020">
    <property type="term" value="C:membrane"/>
    <property type="evidence" value="ECO:0007669"/>
    <property type="project" value="InterPro"/>
</dbReference>
<keyword evidence="3" id="KW-0732">Signal</keyword>
<dbReference type="InterPro" id="IPR005199">
    <property type="entry name" value="Glyco_hydro_79"/>
</dbReference>
<dbReference type="PANTHER" id="PTHR14363:SF21">
    <property type="entry name" value="HEPARANASE-LIKE PROTEIN 1"/>
    <property type="match status" value="1"/>
</dbReference>
<dbReference type="AlphaFoldDB" id="A0A6J1C8M5"/>
<gene>
    <name evidence="5" type="primary">LOC111009315</name>
</gene>
<keyword evidence="4" id="KW-1185">Reference proteome</keyword>
<accession>A0A6J1C8M5</accession>
<dbReference type="PANTHER" id="PTHR14363">
    <property type="entry name" value="HEPARANASE-RELATED"/>
    <property type="match status" value="1"/>
</dbReference>
<dbReference type="GO" id="GO:0009505">
    <property type="term" value="C:plant-type cell wall"/>
    <property type="evidence" value="ECO:0007669"/>
    <property type="project" value="TreeGrafter"/>
</dbReference>
<evidence type="ECO:0000313" key="4">
    <source>
        <dbReference type="Proteomes" id="UP000504603"/>
    </source>
</evidence>
<evidence type="ECO:0000256" key="2">
    <source>
        <dbReference type="SAM" id="MobiDB-lite"/>
    </source>
</evidence>
<name>A0A6J1C8M5_MOMCH</name>
<dbReference type="Gene3D" id="3.20.20.80">
    <property type="entry name" value="Glycosidases"/>
    <property type="match status" value="1"/>
</dbReference>
<sequence length="462" mass="52242">MECHFLLIFFLAFIPTILARNVTIGRIVVNGTTTIAETDENYICLTMDIWPHNECNSWTKLCAWDGRASMLNVDLYLPILVNAVKAFKSLRIRVGGTLQDRLIYNVGPFKGLCHPFQANKDLLFDFSEGCLYVERWDDLNDFFNKTGAIVTFGLNALLGKYKTKGIQWEGDWNYSNAEALIQYTVEKNYQINSWEFGDDPKLIYRFVDPRYLSQISNVFKQLENTIKRHGPWSAAWVGEAGGAYHGGSPHISDAFINSFWYLDQLGMAALYNTKVYCRQTLMGGIYGVLKASTLVPTPDYYGALLFHRLMGPDVLKVHNNVSSYLRSYAHCSRGRSGVTLLFINLSNETDFEINTKNRIHMSLHKSNPTRNGSHPKNNPSGGLSEDGRKISSHREEYHLTPKDDLLRSSTVLLNGSPLEITKDGELPDLTPIYRESNSSIFITTWSVAFIVIPDFVAPACKL</sequence>
<evidence type="ECO:0000256" key="3">
    <source>
        <dbReference type="SAM" id="SignalP"/>
    </source>
</evidence>
<evidence type="ECO:0000313" key="5">
    <source>
        <dbReference type="RefSeq" id="XP_022138056.1"/>
    </source>
</evidence>
<organism evidence="4 5">
    <name type="scientific">Momordica charantia</name>
    <name type="common">Bitter gourd</name>
    <name type="synonym">Balsam pear</name>
    <dbReference type="NCBI Taxonomy" id="3673"/>
    <lineage>
        <taxon>Eukaryota</taxon>
        <taxon>Viridiplantae</taxon>
        <taxon>Streptophyta</taxon>
        <taxon>Embryophyta</taxon>
        <taxon>Tracheophyta</taxon>
        <taxon>Spermatophyta</taxon>
        <taxon>Magnoliopsida</taxon>
        <taxon>eudicotyledons</taxon>
        <taxon>Gunneridae</taxon>
        <taxon>Pentapetalae</taxon>
        <taxon>rosids</taxon>
        <taxon>fabids</taxon>
        <taxon>Cucurbitales</taxon>
        <taxon>Cucurbitaceae</taxon>
        <taxon>Momordiceae</taxon>
        <taxon>Momordica</taxon>
    </lineage>
</organism>
<dbReference type="RefSeq" id="XP_022138056.1">
    <property type="nucleotide sequence ID" value="XM_022282364.1"/>
</dbReference>
<dbReference type="InterPro" id="IPR017853">
    <property type="entry name" value="GH"/>
</dbReference>
<comment type="similarity">
    <text evidence="1">Belongs to the glycosyl hydrolase 79 family.</text>
</comment>
<evidence type="ECO:0000256" key="1">
    <source>
        <dbReference type="ARBA" id="ARBA00009800"/>
    </source>
</evidence>
<dbReference type="OrthoDB" id="726732at2759"/>
<feature type="chain" id="PRO_5026782544" evidence="3">
    <location>
        <begin position="20"/>
        <end position="462"/>
    </location>
</feature>
<feature type="compositionally biased region" description="Polar residues" evidence="2">
    <location>
        <begin position="364"/>
        <end position="381"/>
    </location>
</feature>
<feature type="region of interest" description="Disordered" evidence="2">
    <location>
        <begin position="363"/>
        <end position="388"/>
    </location>
</feature>
<feature type="signal peptide" evidence="3">
    <location>
        <begin position="1"/>
        <end position="19"/>
    </location>
</feature>
<dbReference type="GeneID" id="111009315"/>
<dbReference type="GO" id="GO:0004566">
    <property type="term" value="F:beta-glucuronidase activity"/>
    <property type="evidence" value="ECO:0007669"/>
    <property type="project" value="TreeGrafter"/>
</dbReference>
<reference evidence="5" key="1">
    <citation type="submission" date="2025-08" db="UniProtKB">
        <authorList>
            <consortium name="RefSeq"/>
        </authorList>
    </citation>
    <scope>IDENTIFICATION</scope>
    <source>
        <strain evidence="5">OHB3-1</strain>
    </source>
</reference>
<dbReference type="Proteomes" id="UP000504603">
    <property type="component" value="Unplaced"/>
</dbReference>
<proteinExistence type="inferred from homology"/>
<protein>
    <submittedName>
        <fullName evidence="5">Heparanase-like protein 2</fullName>
    </submittedName>
</protein>
<dbReference type="SUPFAM" id="SSF51445">
    <property type="entry name" value="(Trans)glycosidases"/>
    <property type="match status" value="2"/>
</dbReference>
<dbReference type="KEGG" id="mcha:111009315"/>
<dbReference type="Pfam" id="PF03662">
    <property type="entry name" value="Glyco_hydro_79n"/>
    <property type="match status" value="1"/>
</dbReference>